<dbReference type="PROSITE" id="PS50948">
    <property type="entry name" value="PAN"/>
    <property type="match status" value="1"/>
</dbReference>
<reference evidence="5" key="1">
    <citation type="journal article" date="2017" name="Nat. Microbiol.">
        <title>Global analysis of biosynthetic gene clusters reveals vast potential of secondary metabolite production in Penicillium species.</title>
        <authorList>
            <person name="Nielsen J.C."/>
            <person name="Grijseels S."/>
            <person name="Prigent S."/>
            <person name="Ji B."/>
            <person name="Dainat J."/>
            <person name="Nielsen K.F."/>
            <person name="Frisvad J.C."/>
            <person name="Workman M."/>
            <person name="Nielsen J."/>
        </authorList>
    </citation>
    <scope>NUCLEOTIDE SEQUENCE [LARGE SCALE GENOMIC DNA]</scope>
    <source>
        <strain evidence="5">IBT 11843</strain>
    </source>
</reference>
<comment type="caution">
    <text evidence="4">The sequence shown here is derived from an EMBL/GenBank/DDBJ whole genome shotgun (WGS) entry which is preliminary data.</text>
</comment>
<feature type="domain" description="Apple" evidence="3">
    <location>
        <begin position="32"/>
        <end position="119"/>
    </location>
</feature>
<evidence type="ECO:0000256" key="2">
    <source>
        <dbReference type="SAM" id="SignalP"/>
    </source>
</evidence>
<dbReference type="STRING" id="69771.A0A1V6PHF0"/>
<organism evidence="4 5">
    <name type="scientific">Penicillium decumbens</name>
    <dbReference type="NCBI Taxonomy" id="69771"/>
    <lineage>
        <taxon>Eukaryota</taxon>
        <taxon>Fungi</taxon>
        <taxon>Dikarya</taxon>
        <taxon>Ascomycota</taxon>
        <taxon>Pezizomycotina</taxon>
        <taxon>Eurotiomycetes</taxon>
        <taxon>Eurotiomycetidae</taxon>
        <taxon>Eurotiales</taxon>
        <taxon>Aspergillaceae</taxon>
        <taxon>Penicillium</taxon>
    </lineage>
</organism>
<dbReference type="OMA" id="CASEGCE"/>
<feature type="signal peptide" evidence="2">
    <location>
        <begin position="1"/>
        <end position="20"/>
    </location>
</feature>
<dbReference type="Gene3D" id="3.50.4.10">
    <property type="entry name" value="Hepatocyte Growth Factor"/>
    <property type="match status" value="1"/>
</dbReference>
<evidence type="ECO:0000256" key="1">
    <source>
        <dbReference type="SAM" id="Coils"/>
    </source>
</evidence>
<evidence type="ECO:0000313" key="4">
    <source>
        <dbReference type="EMBL" id="OQD76421.1"/>
    </source>
</evidence>
<gene>
    <name evidence="4" type="ORF">PENDEC_c004G02373</name>
</gene>
<dbReference type="OrthoDB" id="4476188at2759"/>
<feature type="coiled-coil region" evidence="1">
    <location>
        <begin position="221"/>
        <end position="248"/>
    </location>
</feature>
<evidence type="ECO:0000259" key="3">
    <source>
        <dbReference type="PROSITE" id="PS50948"/>
    </source>
</evidence>
<dbReference type="Proteomes" id="UP000191522">
    <property type="component" value="Unassembled WGS sequence"/>
</dbReference>
<dbReference type="EMBL" id="MDYL01000004">
    <property type="protein sequence ID" value="OQD76421.1"/>
    <property type="molecule type" value="Genomic_DNA"/>
</dbReference>
<dbReference type="InterPro" id="IPR003609">
    <property type="entry name" value="Pan_app"/>
</dbReference>
<sequence length="344" mass="37506">MRFQAWVPALVALGADVTNGQSSAQQEFDSICPSQDGTVAVIGGFQWHYHCNANNPDYYDSVRSVGSADECANLCLESDACTAAIWKARAERCYVTESTAQPEIDVASNRYSLYMVRGEPAPEEPEPTECQPGESLVDGACVPDACVDPEREICEQKVDALEFEVDLCEQEKDVLTTQAKNCNIEKASCEAQKAASDAQVTASSAQVAALELDKATCDSQRAQLETDKAALTATVQSLQNELQSCKTSLDQANSYVTCPGAAKGQIRSISGKNFRLYCGHVTSTNNWKRNVGHTFESCLQLCAKDRNCLQFDFWHTTGHCFTMPERSGEARIRASRTAHAVVLV</sequence>
<dbReference type="Pfam" id="PF00024">
    <property type="entry name" value="PAN_1"/>
    <property type="match status" value="2"/>
</dbReference>
<dbReference type="AlphaFoldDB" id="A0A1V6PHF0"/>
<feature type="chain" id="PRO_5012031428" description="Apple domain-containing protein" evidence="2">
    <location>
        <begin position="21"/>
        <end position="344"/>
    </location>
</feature>
<keyword evidence="5" id="KW-1185">Reference proteome</keyword>
<proteinExistence type="predicted"/>
<keyword evidence="1" id="KW-0175">Coiled coil</keyword>
<name>A0A1V6PHF0_PENDC</name>
<accession>A0A1V6PHF0</accession>
<protein>
    <recommendedName>
        <fullName evidence="3">Apple domain-containing protein</fullName>
    </recommendedName>
</protein>
<keyword evidence="2" id="KW-0732">Signal</keyword>
<evidence type="ECO:0000313" key="5">
    <source>
        <dbReference type="Proteomes" id="UP000191522"/>
    </source>
</evidence>